<dbReference type="Proteomes" id="UP001359559">
    <property type="component" value="Unassembled WGS sequence"/>
</dbReference>
<keyword evidence="4" id="KW-1185">Reference proteome</keyword>
<name>A0AAN9IAU0_CLITE</name>
<accession>A0AAN9IAU0</accession>
<dbReference type="InterPro" id="IPR025422">
    <property type="entry name" value="TGA_domain"/>
</dbReference>
<protein>
    <recommendedName>
        <fullName evidence="2">DOG1 domain-containing protein</fullName>
    </recommendedName>
</protein>
<dbReference type="InterPro" id="IPR051886">
    <property type="entry name" value="Seed_Dev/Stress_Resp_Reg"/>
</dbReference>
<dbReference type="Pfam" id="PF14144">
    <property type="entry name" value="DOG1"/>
    <property type="match status" value="1"/>
</dbReference>
<proteinExistence type="predicted"/>
<dbReference type="AlphaFoldDB" id="A0AAN9IAU0"/>
<dbReference type="EMBL" id="JAYKXN010000007">
    <property type="protein sequence ID" value="KAK7272587.1"/>
    <property type="molecule type" value="Genomic_DNA"/>
</dbReference>
<reference evidence="3 4" key="1">
    <citation type="submission" date="2024-01" db="EMBL/GenBank/DDBJ databases">
        <title>The genomes of 5 underutilized Papilionoideae crops provide insights into root nodulation and disease resistance.</title>
        <authorList>
            <person name="Yuan L."/>
        </authorList>
    </citation>
    <scope>NUCLEOTIDE SEQUENCE [LARGE SCALE GENOMIC DNA]</scope>
    <source>
        <strain evidence="3">LY-2023</strain>
        <tissue evidence="3">Leaf</tissue>
    </source>
</reference>
<organism evidence="3 4">
    <name type="scientific">Clitoria ternatea</name>
    <name type="common">Butterfly pea</name>
    <dbReference type="NCBI Taxonomy" id="43366"/>
    <lineage>
        <taxon>Eukaryota</taxon>
        <taxon>Viridiplantae</taxon>
        <taxon>Streptophyta</taxon>
        <taxon>Embryophyta</taxon>
        <taxon>Tracheophyta</taxon>
        <taxon>Spermatophyta</taxon>
        <taxon>Magnoliopsida</taxon>
        <taxon>eudicotyledons</taxon>
        <taxon>Gunneridae</taxon>
        <taxon>Pentapetalae</taxon>
        <taxon>rosids</taxon>
        <taxon>fabids</taxon>
        <taxon>Fabales</taxon>
        <taxon>Fabaceae</taxon>
        <taxon>Papilionoideae</taxon>
        <taxon>50 kb inversion clade</taxon>
        <taxon>NPAAA clade</taxon>
        <taxon>indigoferoid/millettioid clade</taxon>
        <taxon>Phaseoleae</taxon>
        <taxon>Clitoria</taxon>
    </lineage>
</organism>
<feature type="domain" description="DOG1" evidence="2">
    <location>
        <begin position="8"/>
        <end position="223"/>
    </location>
</feature>
<dbReference type="GO" id="GO:0043565">
    <property type="term" value="F:sequence-specific DNA binding"/>
    <property type="evidence" value="ECO:0007669"/>
    <property type="project" value="InterPro"/>
</dbReference>
<dbReference type="PANTHER" id="PTHR46354:SF12">
    <property type="entry name" value="DNA-BINDING PROTEIN-LIKE PROTEIN"/>
    <property type="match status" value="1"/>
</dbReference>
<evidence type="ECO:0000313" key="4">
    <source>
        <dbReference type="Proteomes" id="UP001359559"/>
    </source>
</evidence>
<evidence type="ECO:0000259" key="2">
    <source>
        <dbReference type="PROSITE" id="PS51806"/>
    </source>
</evidence>
<dbReference type="GO" id="GO:0006351">
    <property type="term" value="P:DNA-templated transcription"/>
    <property type="evidence" value="ECO:0007669"/>
    <property type="project" value="InterPro"/>
</dbReference>
<keyword evidence="1" id="KW-0175">Coiled coil</keyword>
<dbReference type="PANTHER" id="PTHR46354">
    <property type="entry name" value="DOG1 DOMAIN-CONTAINING PROTEIN"/>
    <property type="match status" value="1"/>
</dbReference>
<comment type="caution">
    <text evidence="3">The sequence shown here is derived from an EMBL/GenBank/DDBJ whole genome shotgun (WGS) entry which is preliminary data.</text>
</comment>
<evidence type="ECO:0000313" key="3">
    <source>
        <dbReference type="EMBL" id="KAK7272587.1"/>
    </source>
</evidence>
<evidence type="ECO:0000256" key="1">
    <source>
        <dbReference type="SAM" id="Coils"/>
    </source>
</evidence>
<sequence>MSSRSNCCSSFGEFYESWLDQLQDLVQQLKGAEEQKKKEEMMEKVMRHHQHYYTAKSIAAEKDPLTVFLSPWATTLERSLHWVTGWRPTTAFHLIYTESSLLFESHIIDILQGVRTGDLGDLSPSQFRRVSDLQCDTVKEENAISEELSEWQDSATEMMGAGADINERIRRLVCIIKKADDLRLRTLRSVVALLSQQQAVEFLVASAELLTGIRGWGLNHDRPRRR</sequence>
<gene>
    <name evidence="3" type="ORF">RJT34_29283</name>
</gene>
<feature type="coiled-coil region" evidence="1">
    <location>
        <begin position="15"/>
        <end position="42"/>
    </location>
</feature>
<dbReference type="PROSITE" id="PS51806">
    <property type="entry name" value="DOG1"/>
    <property type="match status" value="1"/>
</dbReference>